<keyword evidence="5" id="KW-1133">Transmembrane helix</keyword>
<evidence type="ECO:0000256" key="1">
    <source>
        <dbReference type="ARBA" id="ARBA00004606"/>
    </source>
</evidence>
<accession>A0A7R8CTR9</accession>
<proteinExistence type="inferred from homology"/>
<comment type="subcellular location">
    <subcellularLocation>
        <location evidence="1">Membrane</location>
        <topology evidence="1">Single-pass type II membrane protein</topology>
    </subcellularLocation>
</comment>
<keyword evidence="4" id="KW-0735">Signal-anchor</keyword>
<keyword evidence="7" id="KW-0808">Transferase</keyword>
<evidence type="ECO:0000256" key="4">
    <source>
        <dbReference type="ARBA" id="ARBA00022968"/>
    </source>
</evidence>
<dbReference type="EC" id="2.4.1.122" evidence="7"/>
<keyword evidence="3" id="KW-0812">Transmembrane</keyword>
<reference evidence="7" key="1">
    <citation type="submission" date="2021-02" db="EMBL/GenBank/DDBJ databases">
        <authorList>
            <person name="Bekaert M."/>
        </authorList>
    </citation>
    <scope>NUCLEOTIDE SEQUENCE</scope>
    <source>
        <strain evidence="7">IoA-00</strain>
    </source>
</reference>
<dbReference type="GO" id="GO:0016020">
    <property type="term" value="C:membrane"/>
    <property type="evidence" value="ECO:0007669"/>
    <property type="project" value="UniProtKB-SubCell"/>
</dbReference>
<dbReference type="PANTHER" id="PTHR23033">
    <property type="entry name" value="BETA1,3-GALACTOSYLTRANSFERASE"/>
    <property type="match status" value="1"/>
</dbReference>
<dbReference type="AlphaFoldDB" id="A0A7R8CTR9"/>
<dbReference type="OrthoDB" id="414175at2759"/>
<sequence length="116" mass="13267">MINFITIFSKDEENIGKNGSNILSEVSTKDNSASNIRIVCVILTQKKNHKTPLVFVTNSTLHMHDQNIVDTGKNDTYNTIWGKVKTALRDSYERYKNEADWFIKADDDSFCRGGKY</sequence>
<dbReference type="GO" id="GO:0016263">
    <property type="term" value="F:glycoprotein-N-acetylgalactosamine 3-beta-galactosyltransferase activity"/>
    <property type="evidence" value="ECO:0007669"/>
    <property type="project" value="UniProtKB-EC"/>
</dbReference>
<comment type="similarity">
    <text evidence="2">Belongs to the glycosyltransferase 31 family. Beta3-Gal-T subfamily.</text>
</comment>
<protein>
    <submittedName>
        <fullName evidence="7">C1GALT1</fullName>
        <ecNumber evidence="7">2.4.1.122</ecNumber>
    </submittedName>
</protein>
<dbReference type="EMBL" id="HG994583">
    <property type="protein sequence ID" value="CAF2926788.1"/>
    <property type="molecule type" value="Genomic_DNA"/>
</dbReference>
<evidence type="ECO:0000256" key="6">
    <source>
        <dbReference type="ARBA" id="ARBA00023136"/>
    </source>
</evidence>
<evidence type="ECO:0000313" key="7">
    <source>
        <dbReference type="EMBL" id="CAF2926788.1"/>
    </source>
</evidence>
<dbReference type="Gene3D" id="3.90.550.50">
    <property type="match status" value="1"/>
</dbReference>
<gene>
    <name evidence="7" type="ORF">LSAA_9088</name>
</gene>
<keyword evidence="7" id="KW-0328">Glycosyltransferase</keyword>
<keyword evidence="6" id="KW-0472">Membrane</keyword>
<keyword evidence="8" id="KW-1185">Reference proteome</keyword>
<organism evidence="7 8">
    <name type="scientific">Lepeophtheirus salmonis</name>
    <name type="common">Salmon louse</name>
    <name type="synonym">Caligus salmonis</name>
    <dbReference type="NCBI Taxonomy" id="72036"/>
    <lineage>
        <taxon>Eukaryota</taxon>
        <taxon>Metazoa</taxon>
        <taxon>Ecdysozoa</taxon>
        <taxon>Arthropoda</taxon>
        <taxon>Crustacea</taxon>
        <taxon>Multicrustacea</taxon>
        <taxon>Hexanauplia</taxon>
        <taxon>Copepoda</taxon>
        <taxon>Siphonostomatoida</taxon>
        <taxon>Caligidae</taxon>
        <taxon>Lepeophtheirus</taxon>
    </lineage>
</organism>
<name>A0A7R8CTR9_LEPSM</name>
<dbReference type="Proteomes" id="UP000675881">
    <property type="component" value="Chromosome 4"/>
</dbReference>
<evidence type="ECO:0000256" key="2">
    <source>
        <dbReference type="ARBA" id="ARBA00006462"/>
    </source>
</evidence>
<evidence type="ECO:0000256" key="3">
    <source>
        <dbReference type="ARBA" id="ARBA00022692"/>
    </source>
</evidence>
<dbReference type="InterPro" id="IPR026050">
    <property type="entry name" value="C1GALT1/C1GALT1_chp1"/>
</dbReference>
<evidence type="ECO:0000256" key="5">
    <source>
        <dbReference type="ARBA" id="ARBA00022989"/>
    </source>
</evidence>
<evidence type="ECO:0000313" key="8">
    <source>
        <dbReference type="Proteomes" id="UP000675881"/>
    </source>
</evidence>